<keyword evidence="1" id="KW-0496">Mitochondrion</keyword>
<dbReference type="EMBL" id="LKAM01000002">
    <property type="protein sequence ID" value="KUM49938.1"/>
    <property type="molecule type" value="Genomic_DNA"/>
</dbReference>
<geneLocation type="mitochondrion" evidence="1"/>
<gene>
    <name evidence="1" type="ORF">ABT39_MTgene3166</name>
</gene>
<comment type="caution">
    <text evidence="1">The sequence shown here is derived from an EMBL/GenBank/DDBJ whole genome shotgun (WGS) entry which is preliminary data.</text>
</comment>
<accession>A0A117NIG5</accession>
<sequence>MCSTTPCCRSLCPKCQCSFCGVEIYLNLNQSLCCQPSRVLLHYLVCKKGLLVDQVKITAIIYTTTLTTVKSLCAALGHTCCRDNVPPVIGSDHRQSKGKITNLTFQNVVRYNAN</sequence>
<name>A0A117NIG5_PICGL</name>
<organism evidence="1">
    <name type="scientific">Picea glauca</name>
    <name type="common">White spruce</name>
    <name type="synonym">Pinus glauca</name>
    <dbReference type="NCBI Taxonomy" id="3330"/>
    <lineage>
        <taxon>Eukaryota</taxon>
        <taxon>Viridiplantae</taxon>
        <taxon>Streptophyta</taxon>
        <taxon>Embryophyta</taxon>
        <taxon>Tracheophyta</taxon>
        <taxon>Spermatophyta</taxon>
        <taxon>Pinopsida</taxon>
        <taxon>Pinidae</taxon>
        <taxon>Conifers I</taxon>
        <taxon>Pinales</taxon>
        <taxon>Pinaceae</taxon>
        <taxon>Picea</taxon>
    </lineage>
</organism>
<proteinExistence type="predicted"/>
<evidence type="ECO:0000313" key="1">
    <source>
        <dbReference type="EMBL" id="KUM49938.1"/>
    </source>
</evidence>
<reference evidence="1" key="1">
    <citation type="journal article" date="2015" name="Genome Biol. Evol.">
        <title>Organellar Genomes of White Spruce (Picea glauca): Assembly and Annotation.</title>
        <authorList>
            <person name="Jackman S.D."/>
            <person name="Warren R.L."/>
            <person name="Gibb E.A."/>
            <person name="Vandervalk B.P."/>
            <person name="Mohamadi H."/>
            <person name="Chu J."/>
            <person name="Raymond A."/>
            <person name="Pleasance S."/>
            <person name="Coope R."/>
            <person name="Wildung M.R."/>
            <person name="Ritland C.E."/>
            <person name="Bousquet J."/>
            <person name="Jones S.J."/>
            <person name="Bohlmann J."/>
            <person name="Birol I."/>
        </authorList>
    </citation>
    <scope>NUCLEOTIDE SEQUENCE [LARGE SCALE GENOMIC DNA]</scope>
    <source>
        <tissue evidence="1">Flushing bud</tissue>
    </source>
</reference>
<protein>
    <submittedName>
        <fullName evidence="1">Uncharacterized protein</fullName>
    </submittedName>
</protein>
<dbReference type="AlphaFoldDB" id="A0A117NIG5"/>